<evidence type="ECO:0000313" key="3">
    <source>
        <dbReference type="Proteomes" id="UP000309991"/>
    </source>
</evidence>
<keyword evidence="1" id="KW-0472">Membrane</keyword>
<protein>
    <submittedName>
        <fullName evidence="2">Major capsid protein</fullName>
    </submittedName>
</protein>
<sequence length="501" mass="54221">MNTANAGASAVTKNAAKKSLFSAKNNEFNDTDMSIIKSAFTAGTGITPQDQTGAAALRIESLDTDIKMTTWGKEDLTIYNDVFHVPVHQTVRKYTVFYQHGKVGHSVFQPEIGINKVNEPGMSQKTVNMKFLVDTKAQSFAIMLADTIANPEQVNEIDSIAVIAKTVEYGIFYGDSELTHDAAGSGNGLEFDGLAKLIDEGNHLDLRGTSITPEVFNKAATVIGTRGFGTATDAYMPLGVKADFINQFLGAQRILIPADGKTTAGLSVDEFISARGKIKLNGSTIMDMDNKLDLTSPADVDSPTAPTMTATVETAQGGQFADEAFATKYGTQQEVGQTLTYRAVAVGHHGDSLPSDPVTAKVANATDGVKLTVSFDAIQREMPDYVAIYRQGLSDKDSDFYLIKRVPMNQLDSNGNITFTDVNDSIPETADVFVLEMRPNVLSLLELAPISKLNLATVTTASQFAVLTYCALALYYPRRAVMIHNVRQASYSDKQYMDFSK</sequence>
<gene>
    <name evidence="2" type="ORF">UCC3521_0055</name>
</gene>
<keyword evidence="1" id="KW-0812">Transmembrane</keyword>
<evidence type="ECO:0000313" key="2">
    <source>
        <dbReference type="EMBL" id="QBJ03593.1"/>
    </source>
</evidence>
<reference evidence="2 3" key="1">
    <citation type="submission" date="2019-02" db="EMBL/GenBank/DDBJ databases">
        <title>Isolation of virulent Lactobacillus brevis phages.</title>
        <authorList>
            <person name="Feyereisen M."/>
            <person name="Mahony J."/>
            <person name="O'Sullivan T."/>
            <person name="van Sinderen D."/>
        </authorList>
    </citation>
    <scope>NUCLEOTIDE SEQUENCE [LARGE SCALE GENOMIC DNA]</scope>
</reference>
<accession>A0A4Y5FEU7</accession>
<proteinExistence type="predicted"/>
<evidence type="ECO:0000256" key="1">
    <source>
        <dbReference type="SAM" id="Phobius"/>
    </source>
</evidence>
<organism evidence="2 3">
    <name type="scientific">Lactobacillus phage 3-521</name>
    <dbReference type="NCBI Taxonomy" id="2510943"/>
    <lineage>
        <taxon>Viruses</taxon>
        <taxon>Duplodnaviria</taxon>
        <taxon>Heunggongvirae</taxon>
        <taxon>Uroviricota</taxon>
        <taxon>Caudoviricetes</taxon>
        <taxon>Herelleviridae</taxon>
        <taxon>Watanabevirus</taxon>
        <taxon>Watanabevirus wv3521</taxon>
    </lineage>
</organism>
<dbReference type="Proteomes" id="UP000309991">
    <property type="component" value="Segment"/>
</dbReference>
<name>A0A4Y5FEU7_9CAUD</name>
<dbReference type="EMBL" id="MK504444">
    <property type="protein sequence ID" value="QBJ03593.1"/>
    <property type="molecule type" value="Genomic_DNA"/>
</dbReference>
<keyword evidence="3" id="KW-1185">Reference proteome</keyword>
<feature type="transmembrane region" description="Helical" evidence="1">
    <location>
        <begin position="453"/>
        <end position="476"/>
    </location>
</feature>
<keyword evidence="1" id="KW-1133">Transmembrane helix</keyword>